<dbReference type="InterPro" id="IPR001401">
    <property type="entry name" value="Dynamin_GTPase"/>
</dbReference>
<evidence type="ECO:0000313" key="5">
    <source>
        <dbReference type="EMBL" id="PYH68101.1"/>
    </source>
</evidence>
<evidence type="ECO:0000313" key="6">
    <source>
        <dbReference type="Proteomes" id="UP000248405"/>
    </source>
</evidence>
<dbReference type="PROSITE" id="PS51718">
    <property type="entry name" value="G_DYNAMIN_2"/>
    <property type="match status" value="1"/>
</dbReference>
<dbReference type="AlphaFoldDB" id="A0A319B892"/>
<dbReference type="PROSITE" id="PS51388">
    <property type="entry name" value="GED"/>
    <property type="match status" value="1"/>
</dbReference>
<dbReference type="GO" id="GO:0003924">
    <property type="term" value="F:GTPase activity"/>
    <property type="evidence" value="ECO:0007669"/>
    <property type="project" value="InterPro"/>
</dbReference>
<dbReference type="InterPro" id="IPR020850">
    <property type="entry name" value="GED_dom"/>
</dbReference>
<dbReference type="EMBL" id="KZ821627">
    <property type="protein sequence ID" value="PYH68101.1"/>
    <property type="molecule type" value="Genomic_DNA"/>
</dbReference>
<dbReference type="CDD" id="cd08771">
    <property type="entry name" value="DLP_1"/>
    <property type="match status" value="1"/>
</dbReference>
<dbReference type="GO" id="GO:0016020">
    <property type="term" value="C:membrane"/>
    <property type="evidence" value="ECO:0007669"/>
    <property type="project" value="TreeGrafter"/>
</dbReference>
<dbReference type="SMART" id="SM00053">
    <property type="entry name" value="DYNc"/>
    <property type="match status" value="1"/>
</dbReference>
<dbReference type="GeneID" id="37208654"/>
<accession>A0A319B892</accession>
<keyword evidence="1" id="KW-0547">Nucleotide-binding</keyword>
<keyword evidence="6" id="KW-1185">Reference proteome</keyword>
<dbReference type="PANTHER" id="PTHR11566">
    <property type="entry name" value="DYNAMIN"/>
    <property type="match status" value="1"/>
</dbReference>
<dbReference type="InterPro" id="IPR030381">
    <property type="entry name" value="G_DYNAMIN_dom"/>
</dbReference>
<protein>
    <submittedName>
        <fullName evidence="5">P-loop containing nucleoside triphosphate hydrolase protein</fullName>
    </submittedName>
</protein>
<dbReference type="Pfam" id="PF01031">
    <property type="entry name" value="Dynamin_M"/>
    <property type="match status" value="1"/>
</dbReference>
<name>A0A319B892_ASPVC</name>
<dbReference type="PANTHER" id="PTHR11566:SF215">
    <property type="entry name" value="DYNAMIN GTPASE"/>
    <property type="match status" value="1"/>
</dbReference>
<dbReference type="OrthoDB" id="415706at2759"/>
<feature type="domain" description="GED" evidence="3">
    <location>
        <begin position="617"/>
        <end position="704"/>
    </location>
</feature>
<dbReference type="Proteomes" id="UP000248405">
    <property type="component" value="Unassembled WGS sequence"/>
</dbReference>
<dbReference type="InterPro" id="IPR045063">
    <property type="entry name" value="Dynamin_N"/>
</dbReference>
<dbReference type="InterPro" id="IPR000375">
    <property type="entry name" value="Dynamin_stalk"/>
</dbReference>
<dbReference type="RefSeq" id="XP_025561895.1">
    <property type="nucleotide sequence ID" value="XM_025704062.1"/>
</dbReference>
<evidence type="ECO:0000259" key="3">
    <source>
        <dbReference type="PROSITE" id="PS51388"/>
    </source>
</evidence>
<dbReference type="GO" id="GO:0016559">
    <property type="term" value="P:peroxisome fission"/>
    <property type="evidence" value="ECO:0007669"/>
    <property type="project" value="TreeGrafter"/>
</dbReference>
<proteinExistence type="predicted"/>
<dbReference type="InterPro" id="IPR027417">
    <property type="entry name" value="P-loop_NTPase"/>
</dbReference>
<keyword evidence="5" id="KW-0378">Hydrolase</keyword>
<evidence type="ECO:0000256" key="1">
    <source>
        <dbReference type="ARBA" id="ARBA00022741"/>
    </source>
</evidence>
<dbReference type="SUPFAM" id="SSF52540">
    <property type="entry name" value="P-loop containing nucleoside triphosphate hydrolases"/>
    <property type="match status" value="1"/>
</dbReference>
<dbReference type="GO" id="GO:0048312">
    <property type="term" value="P:intracellular distribution of mitochondria"/>
    <property type="evidence" value="ECO:0007669"/>
    <property type="project" value="TreeGrafter"/>
</dbReference>
<dbReference type="GO" id="GO:0006897">
    <property type="term" value="P:endocytosis"/>
    <property type="evidence" value="ECO:0007669"/>
    <property type="project" value="TreeGrafter"/>
</dbReference>
<gene>
    <name evidence="5" type="ORF">BO88DRAFT_367145</name>
</gene>
<dbReference type="GO" id="GO:0005525">
    <property type="term" value="F:GTP binding"/>
    <property type="evidence" value="ECO:0007669"/>
    <property type="project" value="InterPro"/>
</dbReference>
<dbReference type="Gene3D" id="3.40.50.300">
    <property type="entry name" value="P-loop containing nucleotide triphosphate hydrolases"/>
    <property type="match status" value="1"/>
</dbReference>
<organism evidence="5 6">
    <name type="scientific">Aspergillus vadensis (strain CBS 113365 / IMI 142717 / IBT 24658)</name>
    <dbReference type="NCBI Taxonomy" id="1448311"/>
    <lineage>
        <taxon>Eukaryota</taxon>
        <taxon>Fungi</taxon>
        <taxon>Dikarya</taxon>
        <taxon>Ascomycota</taxon>
        <taxon>Pezizomycotina</taxon>
        <taxon>Eurotiomycetes</taxon>
        <taxon>Eurotiomycetidae</taxon>
        <taxon>Eurotiales</taxon>
        <taxon>Aspergillaceae</taxon>
        <taxon>Aspergillus</taxon>
        <taxon>Aspergillus subgen. Circumdati</taxon>
    </lineage>
</organism>
<dbReference type="GO" id="GO:0005739">
    <property type="term" value="C:mitochondrion"/>
    <property type="evidence" value="ECO:0007669"/>
    <property type="project" value="TreeGrafter"/>
</dbReference>
<dbReference type="InterPro" id="IPR022812">
    <property type="entry name" value="Dynamin"/>
</dbReference>
<feature type="domain" description="Dynamin-type G" evidence="4">
    <location>
        <begin position="32"/>
        <end position="324"/>
    </location>
</feature>
<dbReference type="FunFam" id="3.40.50.300:FF:001425">
    <property type="entry name" value="Dynamin GTPase, putative"/>
    <property type="match status" value="1"/>
</dbReference>
<dbReference type="PRINTS" id="PR00195">
    <property type="entry name" value="DYNAMIN"/>
</dbReference>
<reference evidence="5" key="1">
    <citation type="submission" date="2016-12" db="EMBL/GenBank/DDBJ databases">
        <title>The genomes of Aspergillus section Nigri reveals drivers in fungal speciation.</title>
        <authorList>
            <consortium name="DOE Joint Genome Institute"/>
            <person name="Vesth T.C."/>
            <person name="Nybo J."/>
            <person name="Theobald S."/>
            <person name="Brandl J."/>
            <person name="Frisvad J.C."/>
            <person name="Nielsen K.F."/>
            <person name="Lyhne E.K."/>
            <person name="Kogle M.E."/>
            <person name="Kuo A."/>
            <person name="Riley R."/>
            <person name="Clum A."/>
            <person name="Nolan M."/>
            <person name="Lipzen A."/>
            <person name="Salamov A."/>
            <person name="Henrissat B."/>
            <person name="Wiebenga A."/>
            <person name="De Vries R.P."/>
            <person name="Grigoriev I.V."/>
            <person name="Mortensen U.H."/>
            <person name="Andersen M.R."/>
            <person name="Baker S.E."/>
        </authorList>
    </citation>
    <scope>NUCLEOTIDE SEQUENCE [LARGE SCALE GENOMIC DNA]</scope>
    <source>
        <strain evidence="5">CBS 113365</strain>
    </source>
</reference>
<evidence type="ECO:0000259" key="4">
    <source>
        <dbReference type="PROSITE" id="PS51718"/>
    </source>
</evidence>
<dbReference type="GO" id="GO:0008017">
    <property type="term" value="F:microtubule binding"/>
    <property type="evidence" value="ECO:0007669"/>
    <property type="project" value="TreeGrafter"/>
</dbReference>
<evidence type="ECO:0000256" key="2">
    <source>
        <dbReference type="ARBA" id="ARBA00023134"/>
    </source>
</evidence>
<keyword evidence="2" id="KW-0342">GTP-binding</keyword>
<dbReference type="GO" id="GO:0000266">
    <property type="term" value="P:mitochondrial fission"/>
    <property type="evidence" value="ECO:0007669"/>
    <property type="project" value="TreeGrafter"/>
</dbReference>
<sequence length="704" mass="79184">MTKHARKTSEALADSSLLDKIDKLFACNVGEYIDLPQLVVIGDQSSGKSSVLEGLTSFTFPRDSGLCTRHATQIIFRRTNDGERRITASIIPGLNEPEERAAQLREWVAEDIHNLTPNSLSELMADVHALLGLSTTEGDGLPTFSDSVLRLQISGPDEDHLSVIDVPGIFRNTTPGLTTKEDKEMVREMVESYMKNPRSIMLTVVPANVDIATQEIIEMAREQDPHGERTIGVITKPDLVDKGAESKVIDILEGRTMPMKLGWILVRNLGQRDLQEKDKSRSVLEGDTLRQHPWCTVGSDKLGIRTLRARLQETVTTNARNAFPLVRLEIGKKLKDCQDKLHILGAERTTPEQQRSYLVDVMSSFQTIVSHALNSNYGADDAFEDDEILRLATRVVNRNDIFSNDVAQWGHQHHFGLGASEEDQTSSDGDLLTRKVDTVGDLEGIVDEPISVSFPLRGGIHSWIEELYRASRGFEIGTFNGTLLSTMMKSQSTKWVALAKGYISDIIIMVHEFIVHALNRACPDAPLCHNVQLFLMDRLLETYQKGIAKVDFLLFVERTGTPTTLNHYLNDTLEKCRQRRAASEIEGKAFDDCSHGRVVRVEDLHYQRHLSNFEHTIQALHDILQSYYKVARKRFVDNICMQAAGYHLISGPDTLMKLFSPSLVSELSVEQLKEIAGEEPRQQRIRQQLEKEIRGLQTAKMILR</sequence>
<dbReference type="GO" id="GO:0005874">
    <property type="term" value="C:microtubule"/>
    <property type="evidence" value="ECO:0007669"/>
    <property type="project" value="TreeGrafter"/>
</dbReference>
<dbReference type="Pfam" id="PF00350">
    <property type="entry name" value="Dynamin_N"/>
    <property type="match status" value="1"/>
</dbReference>